<protein>
    <submittedName>
        <fullName evidence="1">Uncharacterized protein</fullName>
    </submittedName>
</protein>
<proteinExistence type="predicted"/>
<evidence type="ECO:0000313" key="2">
    <source>
        <dbReference type="Proteomes" id="UP000265520"/>
    </source>
</evidence>
<reference evidence="1 2" key="1">
    <citation type="journal article" date="2018" name="Front. Plant Sci.">
        <title>Red Clover (Trifolium pratense) and Zigzag Clover (T. medium) - A Picture of Genomic Similarities and Differences.</title>
        <authorList>
            <person name="Dluhosova J."/>
            <person name="Istvanek J."/>
            <person name="Nedelnik J."/>
            <person name="Repkova J."/>
        </authorList>
    </citation>
    <scope>NUCLEOTIDE SEQUENCE [LARGE SCALE GENOMIC DNA]</scope>
    <source>
        <strain evidence="2">cv. 10/8</strain>
        <tissue evidence="1">Leaf</tissue>
    </source>
</reference>
<name>A0A392S579_9FABA</name>
<feature type="non-terminal residue" evidence="1">
    <location>
        <position position="34"/>
    </location>
</feature>
<accession>A0A392S579</accession>
<organism evidence="1 2">
    <name type="scientific">Trifolium medium</name>
    <dbReference type="NCBI Taxonomy" id="97028"/>
    <lineage>
        <taxon>Eukaryota</taxon>
        <taxon>Viridiplantae</taxon>
        <taxon>Streptophyta</taxon>
        <taxon>Embryophyta</taxon>
        <taxon>Tracheophyta</taxon>
        <taxon>Spermatophyta</taxon>
        <taxon>Magnoliopsida</taxon>
        <taxon>eudicotyledons</taxon>
        <taxon>Gunneridae</taxon>
        <taxon>Pentapetalae</taxon>
        <taxon>rosids</taxon>
        <taxon>fabids</taxon>
        <taxon>Fabales</taxon>
        <taxon>Fabaceae</taxon>
        <taxon>Papilionoideae</taxon>
        <taxon>50 kb inversion clade</taxon>
        <taxon>NPAAA clade</taxon>
        <taxon>Hologalegina</taxon>
        <taxon>IRL clade</taxon>
        <taxon>Trifolieae</taxon>
        <taxon>Trifolium</taxon>
    </lineage>
</organism>
<dbReference type="AlphaFoldDB" id="A0A392S579"/>
<evidence type="ECO:0000313" key="1">
    <source>
        <dbReference type="EMBL" id="MCI43557.1"/>
    </source>
</evidence>
<keyword evidence="2" id="KW-1185">Reference proteome</keyword>
<sequence>MREVEQKLITARLERSINHVSPSTAMWIDIFIDK</sequence>
<comment type="caution">
    <text evidence="1">The sequence shown here is derived from an EMBL/GenBank/DDBJ whole genome shotgun (WGS) entry which is preliminary data.</text>
</comment>
<dbReference type="EMBL" id="LXQA010319033">
    <property type="protein sequence ID" value="MCI43557.1"/>
    <property type="molecule type" value="Genomic_DNA"/>
</dbReference>
<dbReference type="Proteomes" id="UP000265520">
    <property type="component" value="Unassembled WGS sequence"/>
</dbReference>